<dbReference type="InterPro" id="IPR013783">
    <property type="entry name" value="Ig-like_fold"/>
</dbReference>
<gene>
    <name evidence="3" type="ORF">D0809_28410</name>
</gene>
<dbReference type="Pfam" id="PF09087">
    <property type="entry name" value="Cyc-maltodext_N"/>
    <property type="match status" value="1"/>
</dbReference>
<dbReference type="SUPFAM" id="SSF81296">
    <property type="entry name" value="E set domains"/>
    <property type="match status" value="1"/>
</dbReference>
<dbReference type="Proteomes" id="UP000298340">
    <property type="component" value="Unassembled WGS sequence"/>
</dbReference>
<keyword evidence="1" id="KW-0812">Transmembrane</keyword>
<evidence type="ECO:0000313" key="4">
    <source>
        <dbReference type="Proteomes" id="UP000298340"/>
    </source>
</evidence>
<keyword evidence="1" id="KW-0472">Membrane</keyword>
<dbReference type="AlphaFoldDB" id="A0A4Y7U365"/>
<organism evidence="3 4">
    <name type="scientific">Flavobacterium circumlabens</name>
    <dbReference type="NCBI Taxonomy" id="2133765"/>
    <lineage>
        <taxon>Bacteria</taxon>
        <taxon>Pseudomonadati</taxon>
        <taxon>Bacteroidota</taxon>
        <taxon>Flavobacteriia</taxon>
        <taxon>Flavobacteriales</taxon>
        <taxon>Flavobacteriaceae</taxon>
        <taxon>Flavobacterium</taxon>
    </lineage>
</organism>
<comment type="caution">
    <text evidence="3">The sequence shown here is derived from an EMBL/GenBank/DDBJ whole genome shotgun (WGS) entry which is preliminary data.</text>
</comment>
<keyword evidence="3" id="KW-0456">Lyase</keyword>
<dbReference type="InterPro" id="IPR015171">
    <property type="entry name" value="Cyc-maltodext_N"/>
</dbReference>
<dbReference type="GO" id="GO:0016829">
    <property type="term" value="F:lyase activity"/>
    <property type="evidence" value="ECO:0007669"/>
    <property type="project" value="UniProtKB-KW"/>
</dbReference>
<evidence type="ECO:0000256" key="1">
    <source>
        <dbReference type="SAM" id="Phobius"/>
    </source>
</evidence>
<evidence type="ECO:0000313" key="3">
    <source>
        <dbReference type="EMBL" id="TEB40870.1"/>
    </source>
</evidence>
<feature type="transmembrane region" description="Helical" evidence="1">
    <location>
        <begin position="12"/>
        <end position="31"/>
    </location>
</feature>
<keyword evidence="1" id="KW-1133">Transmembrane helix</keyword>
<proteinExistence type="predicted"/>
<dbReference type="EMBL" id="QWDN01000813">
    <property type="protein sequence ID" value="TEB40870.1"/>
    <property type="molecule type" value="Genomic_DNA"/>
</dbReference>
<dbReference type="InterPro" id="IPR014756">
    <property type="entry name" value="Ig_E-set"/>
</dbReference>
<dbReference type="RefSeq" id="WP_194100410.1">
    <property type="nucleotide sequence ID" value="NZ_QWDN01000813.1"/>
</dbReference>
<accession>A0A4Y7U365</accession>
<feature type="domain" description="Cyclomaltodextrinase N-terminal" evidence="2">
    <location>
        <begin position="33"/>
        <end position="104"/>
    </location>
</feature>
<reference evidence="3 4" key="1">
    <citation type="journal article" date="2018" name="Syst. Appl. Microbiol.">
        <title>Flavobacterium circumlabens sp. nov. and Flavobacterium cupreum sp. nov., two psychrotrophic species isolated from Antarctic environmental samples.</title>
        <authorList>
            <person name="Kralova S."/>
            <person name="Busse H.J."/>
            <person name="Svec P."/>
            <person name="Maslanova I."/>
            <person name="Stankova E."/>
            <person name="Bartak M."/>
            <person name="Sedlacek I."/>
        </authorList>
    </citation>
    <scope>NUCLEOTIDE SEQUENCE [LARGE SCALE GENOMIC DNA]</scope>
    <source>
        <strain evidence="3 4">CCM 8828</strain>
    </source>
</reference>
<feature type="non-terminal residue" evidence="3">
    <location>
        <position position="106"/>
    </location>
</feature>
<evidence type="ECO:0000259" key="2">
    <source>
        <dbReference type="Pfam" id="PF09087"/>
    </source>
</evidence>
<sequence>MNIQKTTQRNRFLYKIIFFVLLLSFSTKAQIQKVDPPFWYAGMKNPAVQIMFYGKNIAQYETSVSNNVTIKNVEKTENPNYLFVTIDTQNLKASELVFSFKLKNKV</sequence>
<protein>
    <submittedName>
        <fullName evidence="3">Alpha-amlyase</fullName>
    </submittedName>
</protein>
<name>A0A4Y7U365_9FLAO</name>
<dbReference type="Gene3D" id="2.60.40.10">
    <property type="entry name" value="Immunoglobulins"/>
    <property type="match status" value="1"/>
</dbReference>